<sequence>MLMASGTTGRVKEVAEWLKGTRLSFMSCGPQIRAELIKQKRREENELFISARRGGLRSQGGDTSEVSTEVAGMIRSDAKSIGKMEGKRCKIIKVLLGSSSYYINQKAAVQRVNPAFCVTELQLTGEGAKQEAVKDTEQDWKHVPLKLKLKTGKAPSNNSQSEVSICVDILPNPRYKKHCPVTVTLTLQDKGNVMMKYYDDPHRQRTWAHGTATQELSVSLCLVAPVDRCHSLLLHMTLNKRDCETRRKCRLLSCSAEALKKIDEQKLFAILTDKNKFAMLQMQKVTYVMNSNKPCTDDAFIINLLPNPSVSGVTNTNHLVSHRKTLQLIPLLFIYSHSPTTTMRVSNTPLRAPRIRTREHLEAVSPSPRPPSSCPPTSVVAAVVSPHFTKQVTLHNYQVDEVINLKFAGAAR</sequence>
<gene>
    <name evidence="1" type="ORF">F2P81_008999</name>
</gene>
<evidence type="ECO:0000313" key="1">
    <source>
        <dbReference type="EMBL" id="KAF0038515.1"/>
    </source>
</evidence>
<organism evidence="1 2">
    <name type="scientific">Scophthalmus maximus</name>
    <name type="common">Turbot</name>
    <name type="synonym">Psetta maxima</name>
    <dbReference type="NCBI Taxonomy" id="52904"/>
    <lineage>
        <taxon>Eukaryota</taxon>
        <taxon>Metazoa</taxon>
        <taxon>Chordata</taxon>
        <taxon>Craniata</taxon>
        <taxon>Vertebrata</taxon>
        <taxon>Euteleostomi</taxon>
        <taxon>Actinopterygii</taxon>
        <taxon>Neopterygii</taxon>
        <taxon>Teleostei</taxon>
        <taxon>Neoteleostei</taxon>
        <taxon>Acanthomorphata</taxon>
        <taxon>Carangaria</taxon>
        <taxon>Pleuronectiformes</taxon>
        <taxon>Pleuronectoidei</taxon>
        <taxon>Scophthalmidae</taxon>
        <taxon>Scophthalmus</taxon>
    </lineage>
</organism>
<accession>A0A6A4T0E8</accession>
<dbReference type="EMBL" id="VEVO01000008">
    <property type="protein sequence ID" value="KAF0038515.1"/>
    <property type="molecule type" value="Genomic_DNA"/>
</dbReference>
<reference evidence="1 2" key="1">
    <citation type="submission" date="2019-06" db="EMBL/GenBank/DDBJ databases">
        <title>Draft genomes of female and male turbot (Scophthalmus maximus).</title>
        <authorList>
            <person name="Xu H."/>
            <person name="Xu X.-W."/>
            <person name="Shao C."/>
            <person name="Chen S."/>
        </authorList>
    </citation>
    <scope>NUCLEOTIDE SEQUENCE [LARGE SCALE GENOMIC DNA]</scope>
    <source>
        <strain evidence="1">Ysfricsl-2016a</strain>
        <tissue evidence="1">Blood</tissue>
    </source>
</reference>
<evidence type="ECO:0000313" key="2">
    <source>
        <dbReference type="Proteomes" id="UP000438429"/>
    </source>
</evidence>
<protein>
    <submittedName>
        <fullName evidence="1">Uncharacterized protein</fullName>
    </submittedName>
</protein>
<comment type="caution">
    <text evidence="1">The sequence shown here is derived from an EMBL/GenBank/DDBJ whole genome shotgun (WGS) entry which is preliminary data.</text>
</comment>
<dbReference type="AlphaFoldDB" id="A0A6A4T0E8"/>
<proteinExistence type="predicted"/>
<dbReference type="Proteomes" id="UP000438429">
    <property type="component" value="Unassembled WGS sequence"/>
</dbReference>
<name>A0A6A4T0E8_SCOMX</name>